<evidence type="ECO:0000256" key="6">
    <source>
        <dbReference type="ARBA" id="ARBA00023211"/>
    </source>
</evidence>
<feature type="binding site" evidence="9">
    <location>
        <position position="196"/>
    </location>
    <ligand>
        <name>1-deoxy-D-xylulose 5-phosphate</name>
        <dbReference type="ChEBI" id="CHEBI:57792"/>
    </ligand>
</feature>
<comment type="similarity">
    <text evidence="2 9">Belongs to the DXR family.</text>
</comment>
<feature type="binding site" evidence="9">
    <location>
        <position position="215"/>
    </location>
    <ligand>
        <name>1-deoxy-D-xylulose 5-phosphate</name>
        <dbReference type="ChEBI" id="CHEBI:57792"/>
    </ligand>
</feature>
<evidence type="ECO:0000256" key="9">
    <source>
        <dbReference type="HAMAP-Rule" id="MF_00183"/>
    </source>
</evidence>
<dbReference type="Gene3D" id="3.40.50.720">
    <property type="entry name" value="NAD(P)-binding Rossmann-like Domain"/>
    <property type="match status" value="1"/>
</dbReference>
<feature type="binding site" evidence="9">
    <location>
        <position position="214"/>
    </location>
    <ligand>
        <name>1-deoxy-D-xylulose 5-phosphate</name>
        <dbReference type="ChEBI" id="CHEBI:57792"/>
    </ligand>
</feature>
<evidence type="ECO:0000256" key="7">
    <source>
        <dbReference type="ARBA" id="ARBA00023229"/>
    </source>
</evidence>
<dbReference type="SUPFAM" id="SSF69055">
    <property type="entry name" value="1-deoxy-D-xylulose-5-phosphate reductoisomerase, C-terminal domain"/>
    <property type="match status" value="1"/>
</dbReference>
<feature type="domain" description="1-deoxy-D-xylulose 5-phosphate reductoisomerase C-terminal" evidence="11">
    <location>
        <begin position="143"/>
        <end position="226"/>
    </location>
</feature>
<feature type="binding site" evidence="9">
    <location>
        <position position="121"/>
    </location>
    <ligand>
        <name>NADPH</name>
        <dbReference type="ChEBI" id="CHEBI:57783"/>
    </ligand>
</feature>
<comment type="pathway">
    <text evidence="1 9">Isoprenoid biosynthesis; isopentenyl diphosphate biosynthesis via DXP pathway; isopentenyl diphosphate from 1-deoxy-D-xylulose 5-phosphate: step 1/6.</text>
</comment>
<keyword evidence="4 9" id="KW-0521">NADP</keyword>
<dbReference type="InterPro" id="IPR013512">
    <property type="entry name" value="DXP_reductoisomerase_N"/>
</dbReference>
<keyword evidence="9" id="KW-0460">Magnesium</keyword>
<feature type="domain" description="1-deoxy-D-xylulose 5-phosphate reductoisomerase N-terminal" evidence="10">
    <location>
        <begin position="4"/>
        <end position="129"/>
    </location>
</feature>
<dbReference type="InterPro" id="IPR036169">
    <property type="entry name" value="DXPR_C_sf"/>
</dbReference>
<feature type="binding site" evidence="9">
    <location>
        <position position="10"/>
    </location>
    <ligand>
        <name>NADPH</name>
        <dbReference type="ChEBI" id="CHEBI:57783"/>
    </ligand>
</feature>
<dbReference type="Pfam" id="PF13288">
    <property type="entry name" value="DXPR_C"/>
    <property type="match status" value="1"/>
</dbReference>
<feature type="binding site" evidence="9">
    <location>
        <position position="122"/>
    </location>
    <ligand>
        <name>1-deoxy-D-xylulose 5-phosphate</name>
        <dbReference type="ChEBI" id="CHEBI:57792"/>
    </ligand>
</feature>
<evidence type="ECO:0000259" key="12">
    <source>
        <dbReference type="Pfam" id="PF13288"/>
    </source>
</evidence>
<keyword evidence="3 9" id="KW-0479">Metal-binding</keyword>
<dbReference type="GO" id="GO:0070402">
    <property type="term" value="F:NADPH binding"/>
    <property type="evidence" value="ECO:0007669"/>
    <property type="project" value="InterPro"/>
</dbReference>
<feature type="binding site" evidence="9">
    <location>
        <position position="202"/>
    </location>
    <ligand>
        <name>NADPH</name>
        <dbReference type="ChEBI" id="CHEBI:57783"/>
    </ligand>
</feature>
<dbReference type="PANTHER" id="PTHR30525">
    <property type="entry name" value="1-DEOXY-D-XYLULOSE 5-PHOSPHATE REDUCTOISOMERASE"/>
    <property type="match status" value="1"/>
</dbReference>
<dbReference type="PANTHER" id="PTHR30525:SF0">
    <property type="entry name" value="1-DEOXY-D-XYLULOSE 5-PHOSPHATE REDUCTOISOMERASE, CHLOROPLASTIC"/>
    <property type="match status" value="1"/>
</dbReference>
<organism evidence="13 14">
    <name type="scientific">Salipaludibacillus agaradhaerens</name>
    <name type="common">Bacillus agaradhaerens</name>
    <dbReference type="NCBI Taxonomy" id="76935"/>
    <lineage>
        <taxon>Bacteria</taxon>
        <taxon>Bacillati</taxon>
        <taxon>Bacillota</taxon>
        <taxon>Bacilli</taxon>
        <taxon>Bacillales</taxon>
        <taxon>Bacillaceae</taxon>
    </lineage>
</organism>
<dbReference type="NCBIfam" id="TIGR00243">
    <property type="entry name" value="Dxr"/>
    <property type="match status" value="1"/>
</dbReference>
<dbReference type="InterPro" id="IPR026877">
    <property type="entry name" value="DXPR_C"/>
</dbReference>
<feature type="binding site" evidence="9">
    <location>
        <position position="12"/>
    </location>
    <ligand>
        <name>NADPH</name>
        <dbReference type="ChEBI" id="CHEBI:57783"/>
    </ligand>
</feature>
<dbReference type="GO" id="GO:0051484">
    <property type="term" value="P:isopentenyl diphosphate biosynthetic process, methylerythritol 4-phosphate pathway involved in terpenoid biosynthetic process"/>
    <property type="evidence" value="ECO:0007669"/>
    <property type="project" value="UniProtKB-ARBA"/>
</dbReference>
<dbReference type="Pfam" id="PF02670">
    <property type="entry name" value="DXP_reductoisom"/>
    <property type="match status" value="1"/>
</dbReference>
<feature type="binding site" evidence="9">
    <location>
        <position position="36"/>
    </location>
    <ligand>
        <name>NADPH</name>
        <dbReference type="ChEBI" id="CHEBI:57783"/>
    </ligand>
</feature>
<comment type="catalytic activity">
    <reaction evidence="8">
        <text>2-C-methyl-D-erythritol 4-phosphate + NADP(+) = 1-deoxy-D-xylulose 5-phosphate + NADPH + H(+)</text>
        <dbReference type="Rhea" id="RHEA:13717"/>
        <dbReference type="ChEBI" id="CHEBI:15378"/>
        <dbReference type="ChEBI" id="CHEBI:57783"/>
        <dbReference type="ChEBI" id="CHEBI:57792"/>
        <dbReference type="ChEBI" id="CHEBI:58262"/>
        <dbReference type="ChEBI" id="CHEBI:58349"/>
        <dbReference type="EC" id="1.1.1.267"/>
    </reaction>
    <physiologicalReaction direction="right-to-left" evidence="8">
        <dbReference type="Rhea" id="RHEA:13719"/>
    </physiologicalReaction>
</comment>
<dbReference type="GO" id="GO:0030604">
    <property type="term" value="F:1-deoxy-D-xylulose-5-phosphate reductoisomerase activity"/>
    <property type="evidence" value="ECO:0007669"/>
    <property type="project" value="UniProtKB-UniRule"/>
</dbReference>
<proteinExistence type="inferred from homology"/>
<dbReference type="FunFam" id="3.40.50.720:FF:000045">
    <property type="entry name" value="1-deoxy-D-xylulose 5-phosphate reductoisomerase"/>
    <property type="match status" value="1"/>
</dbReference>
<comment type="cofactor">
    <cofactor evidence="9">
        <name>Mg(2+)</name>
        <dbReference type="ChEBI" id="CHEBI:18420"/>
    </cofactor>
    <cofactor evidence="9">
        <name>Mn(2+)</name>
        <dbReference type="ChEBI" id="CHEBI:29035"/>
    </cofactor>
</comment>
<dbReference type="SUPFAM" id="SSF55347">
    <property type="entry name" value="Glyceraldehyde-3-phosphate dehydrogenase-like, C-terminal domain"/>
    <property type="match status" value="1"/>
</dbReference>
<feature type="binding site" evidence="9">
    <location>
        <position position="149"/>
    </location>
    <ligand>
        <name>1-deoxy-D-xylulose 5-phosphate</name>
        <dbReference type="ChEBI" id="CHEBI:57792"/>
    </ligand>
</feature>
<feature type="binding site" evidence="9">
    <location>
        <position position="38"/>
    </location>
    <ligand>
        <name>NADPH</name>
        <dbReference type="ChEBI" id="CHEBI:57783"/>
    </ligand>
</feature>
<feature type="binding site" evidence="9">
    <location>
        <position position="218"/>
    </location>
    <ligand>
        <name>1-deoxy-D-xylulose 5-phosphate</name>
        <dbReference type="ChEBI" id="CHEBI:57792"/>
    </ligand>
</feature>
<comment type="function">
    <text evidence="9">Catalyzes the NADPH-dependent rearrangement and reduction of 1-deoxy-D-xylulose-5-phosphate (DXP) to 2-C-methyl-D-erythritol 4-phosphate (MEP).</text>
</comment>
<feature type="binding site" evidence="9">
    <location>
        <position position="147"/>
    </location>
    <ligand>
        <name>Mn(2+)</name>
        <dbReference type="ChEBI" id="CHEBI:29035"/>
    </ligand>
</feature>
<feature type="binding site" evidence="9">
    <location>
        <position position="218"/>
    </location>
    <ligand>
        <name>Mn(2+)</name>
        <dbReference type="ChEBI" id="CHEBI:29035"/>
    </ligand>
</feature>
<evidence type="ECO:0000259" key="11">
    <source>
        <dbReference type="Pfam" id="PF08436"/>
    </source>
</evidence>
<keyword evidence="6 9" id="KW-0464">Manganese</keyword>
<keyword evidence="14" id="KW-1185">Reference proteome</keyword>
<evidence type="ECO:0000256" key="4">
    <source>
        <dbReference type="ARBA" id="ARBA00022857"/>
    </source>
</evidence>
<evidence type="ECO:0000313" key="13">
    <source>
        <dbReference type="EMBL" id="MCR6096078.1"/>
    </source>
</evidence>
<protein>
    <recommendedName>
        <fullName evidence="9">1-deoxy-D-xylulose 5-phosphate reductoisomerase</fullName>
        <shortName evidence="9">DXP reductoisomerase</shortName>
        <ecNumber evidence="9">1.1.1.267</ecNumber>
    </recommendedName>
    <alternativeName>
        <fullName evidence="9">1-deoxyxylulose-5-phosphate reductoisomerase</fullName>
    </alternativeName>
    <alternativeName>
        <fullName evidence="9">2-C-methyl-D-erythritol 4-phosphate synthase</fullName>
    </alternativeName>
</protein>
<dbReference type="InterPro" id="IPR036291">
    <property type="entry name" value="NAD(P)-bd_dom_sf"/>
</dbReference>
<dbReference type="Gene3D" id="1.10.1740.10">
    <property type="match status" value="1"/>
</dbReference>
<feature type="binding site" evidence="9">
    <location>
        <position position="209"/>
    </location>
    <ligand>
        <name>1-deoxy-D-xylulose 5-phosphate</name>
        <dbReference type="ChEBI" id="CHEBI:57792"/>
    </ligand>
</feature>
<dbReference type="PIRSF" id="PIRSF006205">
    <property type="entry name" value="Dxp_reductismrs"/>
    <property type="match status" value="1"/>
</dbReference>
<evidence type="ECO:0000259" key="10">
    <source>
        <dbReference type="Pfam" id="PF02670"/>
    </source>
</evidence>
<dbReference type="Pfam" id="PF08436">
    <property type="entry name" value="DXP_redisom_C"/>
    <property type="match status" value="1"/>
</dbReference>
<dbReference type="EC" id="1.1.1.267" evidence="9"/>
<dbReference type="InterPro" id="IPR003821">
    <property type="entry name" value="DXP_reductoisomerase"/>
</dbReference>
<feature type="binding site" evidence="9">
    <location>
        <position position="13"/>
    </location>
    <ligand>
        <name>NADPH</name>
        <dbReference type="ChEBI" id="CHEBI:57783"/>
    </ligand>
</feature>
<comment type="caution">
    <text evidence="13">The sequence shown here is derived from an EMBL/GenBank/DDBJ whole genome shotgun (WGS) entry which is preliminary data.</text>
</comment>
<dbReference type="AlphaFoldDB" id="A0A9Q4FYT5"/>
<sequence>MRKINLIGSTGSIGVQTLDVMRSHPEEFNLEALSFGSNFKVGIEQIEEFTPKLISVQSEAIAQEVKKHISYKAEIMHGLEGLTEAAVYGEADILVNAVMGRVGLEPTIKAIQSGKDVAIANKETLVMAGSIVTALSEKYGTRLIPVDSEHSAIAQCLHGNKEKEVSKLILTASGGSFRDLSREELKHVTVKEALNHPNWNMGAKITIDSATMMNKGLEVIEAKWLFDMAYDDIDVLLHKESIIHSMVEYIDGSILAHLGTPDMRVPIQYALSEPNRLDLKGGDRLKLWEVGTLHFEKMDYDRFRCLKMAFEAGRAGGIAPAVLNAANEVAVSLFLEGRISFLDIEVFVEKALHRHTPISNPSLEDIVSADKEVRSDVLSYLS</sequence>
<dbReference type="HAMAP" id="MF_00183">
    <property type="entry name" value="DXP_reductoisom"/>
    <property type="match status" value="1"/>
</dbReference>
<dbReference type="NCBIfam" id="NF009114">
    <property type="entry name" value="PRK12464.1"/>
    <property type="match status" value="1"/>
</dbReference>
<feature type="binding site" evidence="9">
    <location>
        <position position="123"/>
    </location>
    <ligand>
        <name>NADPH</name>
        <dbReference type="ChEBI" id="CHEBI:57783"/>
    </ligand>
</feature>
<evidence type="ECO:0000256" key="1">
    <source>
        <dbReference type="ARBA" id="ARBA00005094"/>
    </source>
</evidence>
<feature type="binding site" evidence="9">
    <location>
        <position position="149"/>
    </location>
    <ligand>
        <name>Mn(2+)</name>
        <dbReference type="ChEBI" id="CHEBI:29035"/>
    </ligand>
</feature>
<dbReference type="EMBL" id="JABXYM010000001">
    <property type="protein sequence ID" value="MCR6096078.1"/>
    <property type="molecule type" value="Genomic_DNA"/>
</dbReference>
<keyword evidence="7 9" id="KW-0414">Isoprene biosynthesis</keyword>
<feature type="binding site" evidence="9">
    <location>
        <position position="148"/>
    </location>
    <ligand>
        <name>1-deoxy-D-xylulose 5-phosphate</name>
        <dbReference type="ChEBI" id="CHEBI:57792"/>
    </ligand>
</feature>
<accession>A0A9Q4FYT5</accession>
<evidence type="ECO:0000313" key="14">
    <source>
        <dbReference type="Proteomes" id="UP001057753"/>
    </source>
</evidence>
<evidence type="ECO:0000256" key="5">
    <source>
        <dbReference type="ARBA" id="ARBA00023002"/>
    </source>
</evidence>
<evidence type="ECO:0000256" key="2">
    <source>
        <dbReference type="ARBA" id="ARBA00006825"/>
    </source>
</evidence>
<dbReference type="InterPro" id="IPR013644">
    <property type="entry name" value="DXP_reductoisomerase_C"/>
</dbReference>
<dbReference type="RefSeq" id="WP_257820782.1">
    <property type="nucleotide sequence ID" value="NZ_JABXYM010000001.1"/>
</dbReference>
<gene>
    <name evidence="9" type="primary">dxr</name>
    <name evidence="13" type="ORF">HXA33_05915</name>
</gene>
<name>A0A9Q4FYT5_SALAG</name>
<evidence type="ECO:0000256" key="8">
    <source>
        <dbReference type="ARBA" id="ARBA00048543"/>
    </source>
</evidence>
<keyword evidence="5 9" id="KW-0560">Oxidoreductase</keyword>
<feature type="domain" description="DXP reductoisomerase C-terminal" evidence="12">
    <location>
        <begin position="258"/>
        <end position="375"/>
    </location>
</feature>
<feature type="binding site" evidence="9">
    <location>
        <position position="173"/>
    </location>
    <ligand>
        <name>1-deoxy-D-xylulose 5-phosphate</name>
        <dbReference type="ChEBI" id="CHEBI:57792"/>
    </ligand>
</feature>
<reference evidence="13" key="1">
    <citation type="submission" date="2020-06" db="EMBL/GenBank/DDBJ databases">
        <title>Insight into the genomes of haloalkaliphilic bacilli from Kenyan soda lakes.</title>
        <authorList>
            <person name="Mwirichia R."/>
            <person name="Villamizar G.C."/>
            <person name="Poehlein A."/>
            <person name="Mugweru J."/>
            <person name="Kipnyargis A."/>
            <person name="Kiplimo D."/>
            <person name="Orwa P."/>
            <person name="Daniel R."/>
        </authorList>
    </citation>
    <scope>NUCLEOTIDE SEQUENCE</scope>
    <source>
        <strain evidence="13">B1096_S55</strain>
    </source>
</reference>
<feature type="binding site" evidence="9">
    <location>
        <position position="11"/>
    </location>
    <ligand>
        <name>NADPH</name>
        <dbReference type="ChEBI" id="CHEBI:57783"/>
    </ligand>
</feature>
<dbReference type="GO" id="GO:0030145">
    <property type="term" value="F:manganese ion binding"/>
    <property type="evidence" value="ECO:0007669"/>
    <property type="project" value="TreeGrafter"/>
</dbReference>
<comment type="caution">
    <text evidence="9">Lacks conserved residue(s) required for the propagation of feature annotation.</text>
</comment>
<dbReference type="SUPFAM" id="SSF51735">
    <property type="entry name" value="NAD(P)-binding Rossmann-fold domains"/>
    <property type="match status" value="1"/>
</dbReference>
<dbReference type="Proteomes" id="UP001057753">
    <property type="component" value="Unassembled WGS sequence"/>
</dbReference>
<evidence type="ECO:0000256" key="3">
    <source>
        <dbReference type="ARBA" id="ARBA00022723"/>
    </source>
</evidence>